<name>A0A0D2WN75_CAPO3</name>
<gene>
    <name evidence="6" type="ORF">CAOG_003447</name>
</gene>
<evidence type="ECO:0000313" key="6">
    <source>
        <dbReference type="EMBL" id="KJE92490.1"/>
    </source>
</evidence>
<dbReference type="InterPro" id="IPR029055">
    <property type="entry name" value="Ntn_hydrolases_N"/>
</dbReference>
<evidence type="ECO:0000256" key="1">
    <source>
        <dbReference type="ARBA" id="ARBA00004123"/>
    </source>
</evidence>
<keyword evidence="2" id="KW-0963">Cytoplasm</keyword>
<dbReference type="Gene3D" id="3.60.20.10">
    <property type="entry name" value="Glutamine Phosphoribosylpyrophosphate, subunit 1, domain 1"/>
    <property type="match status" value="1"/>
</dbReference>
<accession>A0A0D2WN75</accession>
<protein>
    <submittedName>
        <fullName evidence="6">Proteasome beta 4 subunit</fullName>
    </submittedName>
</protein>
<reference evidence="7" key="1">
    <citation type="submission" date="2011-02" db="EMBL/GenBank/DDBJ databases">
        <title>The Genome Sequence of Capsaspora owczarzaki ATCC 30864.</title>
        <authorList>
            <person name="Russ C."/>
            <person name="Cuomo C."/>
            <person name="Burger G."/>
            <person name="Gray M.W."/>
            <person name="Holland P.W.H."/>
            <person name="King N."/>
            <person name="Lang F.B.F."/>
            <person name="Roger A.J."/>
            <person name="Ruiz-Trillo I."/>
            <person name="Young S.K."/>
            <person name="Zeng Q."/>
            <person name="Gargeya S."/>
            <person name="Alvarado L."/>
            <person name="Berlin A."/>
            <person name="Chapman S.B."/>
            <person name="Chen Z."/>
            <person name="Freedman E."/>
            <person name="Gellesch M."/>
            <person name="Goldberg J."/>
            <person name="Griggs A."/>
            <person name="Gujja S."/>
            <person name="Heilman E."/>
            <person name="Heiman D."/>
            <person name="Howarth C."/>
            <person name="Mehta T."/>
            <person name="Neiman D."/>
            <person name="Pearson M."/>
            <person name="Roberts A."/>
            <person name="Saif S."/>
            <person name="Shea T."/>
            <person name="Shenoy N."/>
            <person name="Sisk P."/>
            <person name="Stolte C."/>
            <person name="Sykes S."/>
            <person name="White J."/>
            <person name="Yandava C."/>
            <person name="Haas B."/>
            <person name="Nusbaum C."/>
            <person name="Birren B."/>
        </authorList>
    </citation>
    <scope>NUCLEOTIDE SEQUENCE</scope>
    <source>
        <strain evidence="7">ATCC 30864</strain>
    </source>
</reference>
<dbReference type="PIRSF" id="PIRSF001213">
    <property type="entry name" value="Psome_endopept_beta"/>
    <property type="match status" value="1"/>
</dbReference>
<dbReference type="GO" id="GO:0051603">
    <property type="term" value="P:proteolysis involved in protein catabolic process"/>
    <property type="evidence" value="ECO:0007669"/>
    <property type="project" value="InterPro"/>
</dbReference>
<proteinExistence type="predicted"/>
<evidence type="ECO:0000256" key="3">
    <source>
        <dbReference type="ARBA" id="ARBA00022942"/>
    </source>
</evidence>
<dbReference type="Proteomes" id="UP000008743">
    <property type="component" value="Unassembled WGS sequence"/>
</dbReference>
<dbReference type="CDD" id="cd03760">
    <property type="entry name" value="proteasome_beta_type_4"/>
    <property type="match status" value="1"/>
</dbReference>
<dbReference type="InterPro" id="IPR016295">
    <property type="entry name" value="Proteasome_beta4"/>
</dbReference>
<dbReference type="GO" id="GO:0005737">
    <property type="term" value="C:cytoplasm"/>
    <property type="evidence" value="ECO:0007669"/>
    <property type="project" value="TreeGrafter"/>
</dbReference>
<dbReference type="FunCoup" id="A0A0D2WN75">
    <property type="interactions" value="768"/>
</dbReference>
<dbReference type="PROSITE" id="PS51476">
    <property type="entry name" value="PROTEASOME_BETA_2"/>
    <property type="match status" value="1"/>
</dbReference>
<dbReference type="STRING" id="595528.A0A0D2WN75"/>
<dbReference type="GO" id="GO:0005839">
    <property type="term" value="C:proteasome core complex"/>
    <property type="evidence" value="ECO:0007669"/>
    <property type="project" value="InterPro"/>
</dbReference>
<keyword evidence="7" id="KW-1185">Reference proteome</keyword>
<dbReference type="GO" id="GO:0005634">
    <property type="term" value="C:nucleus"/>
    <property type="evidence" value="ECO:0007669"/>
    <property type="project" value="UniProtKB-SubCell"/>
</dbReference>
<evidence type="ECO:0000313" key="7">
    <source>
        <dbReference type="Proteomes" id="UP000008743"/>
    </source>
</evidence>
<dbReference type="InterPro" id="IPR023333">
    <property type="entry name" value="Proteasome_suB-type"/>
</dbReference>
<evidence type="ECO:0000256" key="5">
    <source>
        <dbReference type="SAM" id="MobiDB-lite"/>
    </source>
</evidence>
<organism evidence="6 7">
    <name type="scientific">Capsaspora owczarzaki (strain ATCC 30864)</name>
    <dbReference type="NCBI Taxonomy" id="595528"/>
    <lineage>
        <taxon>Eukaryota</taxon>
        <taxon>Filasterea</taxon>
        <taxon>Capsaspora</taxon>
    </lineage>
</organism>
<keyword evidence="3 6" id="KW-0647">Proteasome</keyword>
<dbReference type="InParanoid" id="A0A0D2WN75"/>
<dbReference type="FunFam" id="3.60.20.10:FF:000014">
    <property type="entry name" value="Proteasome subunit beta type-7"/>
    <property type="match status" value="1"/>
</dbReference>
<dbReference type="AlphaFoldDB" id="A0A0D2WN75"/>
<comment type="subcellular location">
    <subcellularLocation>
        <location evidence="1">Nucleus</location>
    </subcellularLocation>
</comment>
<dbReference type="InterPro" id="IPR001353">
    <property type="entry name" value="Proteasome_sua/b"/>
</dbReference>
<dbReference type="PROSITE" id="PS00854">
    <property type="entry name" value="PROTEASOME_BETA_1"/>
    <property type="match status" value="1"/>
</dbReference>
<evidence type="ECO:0000256" key="4">
    <source>
        <dbReference type="ARBA" id="ARBA00023242"/>
    </source>
</evidence>
<dbReference type="Pfam" id="PF00227">
    <property type="entry name" value="Proteasome"/>
    <property type="match status" value="1"/>
</dbReference>
<feature type="region of interest" description="Disordered" evidence="5">
    <location>
        <begin position="52"/>
        <end position="74"/>
    </location>
</feature>
<dbReference type="PANTHER" id="PTHR32194:SF6">
    <property type="entry name" value="PROTEASOME SUBUNIT BETA"/>
    <property type="match status" value="1"/>
</dbReference>
<evidence type="ECO:0000256" key="2">
    <source>
        <dbReference type="ARBA" id="ARBA00022490"/>
    </source>
</evidence>
<dbReference type="EMBL" id="KE346363">
    <property type="protein sequence ID" value="KJE92490.1"/>
    <property type="molecule type" value="Genomic_DNA"/>
</dbReference>
<dbReference type="PhylomeDB" id="A0A0D2WN75"/>
<dbReference type="OrthoDB" id="7854943at2759"/>
<dbReference type="InterPro" id="IPR016050">
    <property type="entry name" value="Proteasome_bsu_CS"/>
</dbReference>
<sequence length="290" mass="31593">MCVCFGTLTLQVSFSRPFPVNTMSGTGLSFERNTFMPAMAMNLNRPSSASAAASNAMRPLSAPATDGPTRHTSNPIVTGTSVLAIKYAGGVVVAADTCGSYGSLAKFRNISRMNTVGSKTLLAMSGDYADYQYVKKTLDDLVIEDECVNDGHQLSSSSIFSYLSRVMYNRRSKIDPLWNTFVVAGSSNGQPFLGTVDKVGVAYTENHIATGYGAYMALPLMRDAYAANPNMTLEQAQTVINECLKVMYYRDARSWNQYEMAVITNDGVSISQPYTLPTDWSIATMFQGYE</sequence>
<keyword evidence="4" id="KW-0539">Nucleus</keyword>
<dbReference type="PANTHER" id="PTHR32194">
    <property type="entry name" value="METALLOPROTEASE TLDD"/>
    <property type="match status" value="1"/>
</dbReference>
<dbReference type="SUPFAM" id="SSF56235">
    <property type="entry name" value="N-terminal nucleophile aminohydrolases (Ntn hydrolases)"/>
    <property type="match status" value="1"/>
</dbReference>
<dbReference type="MEROPS" id="T01.A13"/>
<dbReference type="eggNOG" id="KOG0185">
    <property type="taxonomic scope" value="Eukaryota"/>
</dbReference>